<dbReference type="Proteomes" id="UP000022910">
    <property type="component" value="Unassembled WGS sequence"/>
</dbReference>
<dbReference type="OrthoDB" id="10288696at2759"/>
<evidence type="ECO:0000313" key="1">
    <source>
        <dbReference type="EMBL" id="EXX57334.1"/>
    </source>
</evidence>
<reference evidence="1 2" key="1">
    <citation type="submission" date="2014-02" db="EMBL/GenBank/DDBJ databases">
        <title>Single nucleus genome sequencing reveals high similarity among nuclei of an endomycorrhizal fungus.</title>
        <authorList>
            <person name="Lin K."/>
            <person name="Geurts R."/>
            <person name="Zhang Z."/>
            <person name="Limpens E."/>
            <person name="Saunders D.G."/>
            <person name="Mu D."/>
            <person name="Pang E."/>
            <person name="Cao H."/>
            <person name="Cha H."/>
            <person name="Lin T."/>
            <person name="Zhou Q."/>
            <person name="Shang Y."/>
            <person name="Li Y."/>
            <person name="Ivanov S."/>
            <person name="Sharma T."/>
            <person name="Velzen R.V."/>
            <person name="Ruijter N.D."/>
            <person name="Aanen D.K."/>
            <person name="Win J."/>
            <person name="Kamoun S."/>
            <person name="Bisseling T."/>
            <person name="Huang S."/>
        </authorList>
    </citation>
    <scope>NUCLEOTIDE SEQUENCE [LARGE SCALE GENOMIC DNA]</scope>
    <source>
        <strain evidence="2">DAOM197198w</strain>
    </source>
</reference>
<dbReference type="AlphaFoldDB" id="A0A015JQM3"/>
<dbReference type="HOGENOM" id="CLU_2850843_0_0_1"/>
<comment type="caution">
    <text evidence="1">The sequence shown here is derived from an EMBL/GenBank/DDBJ whole genome shotgun (WGS) entry which is preliminary data.</text>
</comment>
<proteinExistence type="predicted"/>
<accession>A0A015JQM3</accession>
<gene>
    <name evidence="1" type="ORF">RirG_208220</name>
</gene>
<organism evidence="1 2">
    <name type="scientific">Rhizophagus irregularis (strain DAOM 197198w)</name>
    <name type="common">Glomus intraradices</name>
    <dbReference type="NCBI Taxonomy" id="1432141"/>
    <lineage>
        <taxon>Eukaryota</taxon>
        <taxon>Fungi</taxon>
        <taxon>Fungi incertae sedis</taxon>
        <taxon>Mucoromycota</taxon>
        <taxon>Glomeromycotina</taxon>
        <taxon>Glomeromycetes</taxon>
        <taxon>Glomerales</taxon>
        <taxon>Glomeraceae</taxon>
        <taxon>Rhizophagus</taxon>
    </lineage>
</organism>
<sequence>MSARKATEKITEVLANEVRRQTPSHVVEAVVKNASEIPEVAEKVVTEIAENVTSGAPDGRPIVYR</sequence>
<name>A0A015JQM3_RHIIW</name>
<dbReference type="EMBL" id="JEMT01027403">
    <property type="protein sequence ID" value="EXX57334.1"/>
    <property type="molecule type" value="Genomic_DNA"/>
</dbReference>
<evidence type="ECO:0000313" key="2">
    <source>
        <dbReference type="Proteomes" id="UP000022910"/>
    </source>
</evidence>
<protein>
    <submittedName>
        <fullName evidence="1">Uncharacterized protein</fullName>
    </submittedName>
</protein>
<keyword evidence="2" id="KW-1185">Reference proteome</keyword>